<keyword evidence="2 7" id="KW-0032">Aminotransferase</keyword>
<evidence type="ECO:0000256" key="3">
    <source>
        <dbReference type="ARBA" id="ARBA00022679"/>
    </source>
</evidence>
<dbReference type="STRING" id="1166018.FAES_0073"/>
<organism evidence="7 8">
    <name type="scientific">Fibrella aestuarina BUZ 2</name>
    <dbReference type="NCBI Taxonomy" id="1166018"/>
    <lineage>
        <taxon>Bacteria</taxon>
        <taxon>Pseudomonadati</taxon>
        <taxon>Bacteroidota</taxon>
        <taxon>Cytophagia</taxon>
        <taxon>Cytophagales</taxon>
        <taxon>Spirosomataceae</taxon>
        <taxon>Fibrella</taxon>
    </lineage>
</organism>
<dbReference type="KEGG" id="fae:FAES_0073"/>
<dbReference type="InterPro" id="IPR015421">
    <property type="entry name" value="PyrdxlP-dep_Trfase_major"/>
</dbReference>
<dbReference type="InterPro" id="IPR015422">
    <property type="entry name" value="PyrdxlP-dep_Trfase_small"/>
</dbReference>
<dbReference type="InterPro" id="IPR004839">
    <property type="entry name" value="Aminotransferase_I/II_large"/>
</dbReference>
<dbReference type="CDD" id="cd00609">
    <property type="entry name" value="AAT_like"/>
    <property type="match status" value="1"/>
</dbReference>
<comment type="similarity">
    <text evidence="1">Belongs to the class-II pyridoxal-phosphate-dependent aminotransferase family. Histidinol-phosphate aminotransferase subfamily.</text>
</comment>
<gene>
    <name evidence="7" type="ORF">FAES_0073</name>
</gene>
<keyword evidence="3 7" id="KW-0808">Transferase</keyword>
<dbReference type="GO" id="GO:0030170">
    <property type="term" value="F:pyridoxal phosphate binding"/>
    <property type="evidence" value="ECO:0007669"/>
    <property type="project" value="InterPro"/>
</dbReference>
<evidence type="ECO:0000256" key="4">
    <source>
        <dbReference type="ARBA" id="ARBA00022898"/>
    </source>
</evidence>
<protein>
    <submittedName>
        <fullName evidence="7">Aminotransferase class I and II</fullName>
    </submittedName>
</protein>
<feature type="domain" description="Aminotransferase class I/classII large" evidence="6">
    <location>
        <begin position="54"/>
        <end position="381"/>
    </location>
</feature>
<dbReference type="InterPro" id="IPR050106">
    <property type="entry name" value="HistidinolP_aminotransfase"/>
</dbReference>
<evidence type="ECO:0000313" key="7">
    <source>
        <dbReference type="EMBL" id="CCG98087.1"/>
    </source>
</evidence>
<name>I0K1T4_9BACT</name>
<feature type="signal peptide" evidence="5">
    <location>
        <begin position="1"/>
        <end position="24"/>
    </location>
</feature>
<dbReference type="GO" id="GO:0008483">
    <property type="term" value="F:transaminase activity"/>
    <property type="evidence" value="ECO:0007669"/>
    <property type="project" value="UniProtKB-KW"/>
</dbReference>
<evidence type="ECO:0000259" key="6">
    <source>
        <dbReference type="Pfam" id="PF00155"/>
    </source>
</evidence>
<dbReference type="EMBL" id="HE796683">
    <property type="protein sequence ID" value="CCG98087.1"/>
    <property type="molecule type" value="Genomic_DNA"/>
</dbReference>
<dbReference type="eggNOG" id="COG0079">
    <property type="taxonomic scope" value="Bacteria"/>
</dbReference>
<dbReference type="RefSeq" id="WP_015329187.1">
    <property type="nucleotide sequence ID" value="NC_020054.1"/>
</dbReference>
<evidence type="ECO:0000256" key="1">
    <source>
        <dbReference type="ARBA" id="ARBA00007970"/>
    </source>
</evidence>
<reference evidence="7 8" key="1">
    <citation type="journal article" date="2012" name="J. Bacteriol.">
        <title>Genome Sequence of Fibrella aestuarina BUZ 2T, a Filamentous Marine Bacterium.</title>
        <authorList>
            <person name="Filippini M."/>
            <person name="Qi W."/>
            <person name="Blom J."/>
            <person name="Goesmann A."/>
            <person name="Smits T.H."/>
            <person name="Bagheri H.C."/>
        </authorList>
    </citation>
    <scope>NUCLEOTIDE SEQUENCE [LARGE SCALE GENOMIC DNA]</scope>
    <source>
        <strain evidence="8">BUZ 2T</strain>
    </source>
</reference>
<feature type="chain" id="PRO_5003630091" evidence="5">
    <location>
        <begin position="25"/>
        <end position="385"/>
    </location>
</feature>
<dbReference type="HOGENOM" id="CLU_017584_3_3_10"/>
<dbReference type="OrthoDB" id="9813612at2"/>
<proteinExistence type="inferred from homology"/>
<evidence type="ECO:0000313" key="8">
    <source>
        <dbReference type="Proteomes" id="UP000011058"/>
    </source>
</evidence>
<keyword evidence="8" id="KW-1185">Reference proteome</keyword>
<sequence length="385" mass="41848">MQLNRRDWLRAGLLSGLGIASAPAAYCEPWLDSPVTLPPGVVPPGGKPALKARLLANENPYGPSPKVLKTITEAAPDGYLYAMEHARTFRAMVAQRENVPEECVLLGAGSGELLSATAMYFAYKTPAGNNLVYPDPTFDALPRAAIKHGMVAEKVPLVAADGYDQNLQKISERISGKTSLVYLCNPNNPTAILTDPAKLRSFISATADKTPVFVDEAYIDYVKDPVAASMVDLVRAGKNVIISRTFSKVHGFAGLRIGYLLAKPEMIAQIAPFSPNGGGLSMTSLRAAMVSFNDPEFIKWSLGKTAESKAFLEQTLKKEGYTPLPSDANFMMFPIRMKGEDFVAKMMDQGVGIRQWKFDGQYWCRVSLGTLPQMQAFADALKTIS</sequence>
<dbReference type="Gene3D" id="3.40.640.10">
    <property type="entry name" value="Type I PLP-dependent aspartate aminotransferase-like (Major domain)"/>
    <property type="match status" value="1"/>
</dbReference>
<evidence type="ECO:0000256" key="5">
    <source>
        <dbReference type="SAM" id="SignalP"/>
    </source>
</evidence>
<evidence type="ECO:0000256" key="2">
    <source>
        <dbReference type="ARBA" id="ARBA00022576"/>
    </source>
</evidence>
<dbReference type="PANTHER" id="PTHR43643">
    <property type="entry name" value="HISTIDINOL-PHOSPHATE AMINOTRANSFERASE 2"/>
    <property type="match status" value="1"/>
</dbReference>
<dbReference type="PANTHER" id="PTHR43643:SF3">
    <property type="entry name" value="HISTIDINOL-PHOSPHATE AMINOTRANSFERASE"/>
    <property type="match status" value="1"/>
</dbReference>
<dbReference type="InterPro" id="IPR015424">
    <property type="entry name" value="PyrdxlP-dep_Trfase"/>
</dbReference>
<dbReference type="AlphaFoldDB" id="I0K1T4"/>
<keyword evidence="5" id="KW-0732">Signal</keyword>
<dbReference type="Pfam" id="PF00155">
    <property type="entry name" value="Aminotran_1_2"/>
    <property type="match status" value="1"/>
</dbReference>
<dbReference type="Gene3D" id="3.90.1150.10">
    <property type="entry name" value="Aspartate Aminotransferase, domain 1"/>
    <property type="match status" value="1"/>
</dbReference>
<dbReference type="PATRIC" id="fig|1166018.3.peg.74"/>
<dbReference type="Proteomes" id="UP000011058">
    <property type="component" value="Chromosome"/>
</dbReference>
<accession>I0K1T4</accession>
<keyword evidence="4" id="KW-0663">Pyridoxal phosphate</keyword>
<dbReference type="SUPFAM" id="SSF53383">
    <property type="entry name" value="PLP-dependent transferases"/>
    <property type="match status" value="1"/>
</dbReference>